<proteinExistence type="predicted"/>
<dbReference type="InterPro" id="IPR053154">
    <property type="entry name" value="c-di-AMP_regulator"/>
</dbReference>
<keyword evidence="1" id="KW-0812">Transmembrane</keyword>
<keyword evidence="1" id="KW-1133">Transmembrane helix</keyword>
<name>A0ABS6FGQ5_9FIRM</name>
<organism evidence="2 3">
    <name type="scientific">Peptoniphilus ovalis</name>
    <dbReference type="NCBI Taxonomy" id="2841503"/>
    <lineage>
        <taxon>Bacteria</taxon>
        <taxon>Bacillati</taxon>
        <taxon>Bacillota</taxon>
        <taxon>Tissierellia</taxon>
        <taxon>Tissierellales</taxon>
        <taxon>Peptoniphilaceae</taxon>
        <taxon>Peptoniphilus</taxon>
    </lineage>
</organism>
<dbReference type="RefSeq" id="WP_216549000.1">
    <property type="nucleotide sequence ID" value="NZ_JAHLQO010000003.1"/>
</dbReference>
<dbReference type="PANTHER" id="PTHR37804">
    <property type="entry name" value="CDAA REGULATORY PROTEIN CDAR"/>
    <property type="match status" value="1"/>
</dbReference>
<evidence type="ECO:0000256" key="1">
    <source>
        <dbReference type="SAM" id="Phobius"/>
    </source>
</evidence>
<accession>A0ABS6FGQ5</accession>
<gene>
    <name evidence="2" type="ORF">KQI68_04775</name>
</gene>
<comment type="caution">
    <text evidence="2">The sequence shown here is derived from an EMBL/GenBank/DDBJ whole genome shotgun (WGS) entry which is preliminary data.</text>
</comment>
<reference evidence="2 3" key="1">
    <citation type="submission" date="2021-06" db="EMBL/GenBank/DDBJ databases">
        <authorList>
            <person name="Sun Q."/>
            <person name="Li D."/>
        </authorList>
    </citation>
    <scope>NUCLEOTIDE SEQUENCE [LARGE SCALE GENOMIC DNA]</scope>
    <source>
        <strain evidence="2 3">MSJ-1</strain>
    </source>
</reference>
<sequence>MKKIDFKKDKSFAMKVLSIIFAIILWSYVRSEANFVTTMNYRGIDVTYEGLSNLKNKNLTIISPKSQTVDVKLQGYNSYMRNANRDGVSAKVDLSNLTEGEHSVPVNVSYIDLGITVTNVSPRSIPFKIDKIVEDTFDVTINTINKPEKGLSVGEISNSEQIKISGPSTVVSKISKVESVIDTAELTETSTVNAEIVAYDDTGKALEGLTMTPSTLKVEVPILKSKNVPVTLNITENSIKDGYQYKIEPNSITIRGNTDVIESINSIETYPINLDSVESRNNIRLKLPEKVSLVDENITFKLTEVQGENEIVINN</sequence>
<dbReference type="Pfam" id="PF07949">
    <property type="entry name" value="YbbR"/>
    <property type="match status" value="3"/>
</dbReference>
<evidence type="ECO:0000313" key="3">
    <source>
        <dbReference type="Proteomes" id="UP000783742"/>
    </source>
</evidence>
<protein>
    <recommendedName>
        <fullName evidence="4">YbbR-like protein</fullName>
    </recommendedName>
</protein>
<dbReference type="EMBL" id="JAHLQO010000003">
    <property type="protein sequence ID" value="MBU5669154.1"/>
    <property type="molecule type" value="Genomic_DNA"/>
</dbReference>
<keyword evidence="1" id="KW-0472">Membrane</keyword>
<evidence type="ECO:0008006" key="4">
    <source>
        <dbReference type="Google" id="ProtNLM"/>
    </source>
</evidence>
<evidence type="ECO:0000313" key="2">
    <source>
        <dbReference type="EMBL" id="MBU5669154.1"/>
    </source>
</evidence>
<dbReference type="Proteomes" id="UP000783742">
    <property type="component" value="Unassembled WGS sequence"/>
</dbReference>
<dbReference type="InterPro" id="IPR012505">
    <property type="entry name" value="YbbR"/>
</dbReference>
<dbReference type="PANTHER" id="PTHR37804:SF1">
    <property type="entry name" value="CDAA REGULATORY PROTEIN CDAR"/>
    <property type="match status" value="1"/>
</dbReference>
<keyword evidence="3" id="KW-1185">Reference proteome</keyword>
<feature type="transmembrane region" description="Helical" evidence="1">
    <location>
        <begin position="12"/>
        <end position="29"/>
    </location>
</feature>